<dbReference type="RefSeq" id="WP_057624428.1">
    <property type="nucleotide sequence ID" value="NZ_LKHV02000001.1"/>
</dbReference>
<gene>
    <name evidence="3" type="ORF">CC99x_000125</name>
    <name evidence="2" type="ORF">CC99x_01324</name>
</gene>
<proteinExistence type="predicted"/>
<keyword evidence="1" id="KW-0472">Membrane</keyword>
<evidence type="ECO:0000256" key="1">
    <source>
        <dbReference type="SAM" id="Phobius"/>
    </source>
</evidence>
<keyword evidence="1" id="KW-1133">Transmembrane helix</keyword>
<reference evidence="3" key="2">
    <citation type="journal article" date="2016" name="Genome Announc.">
        <title>Draft Genome Sequences of Two Novel Amoeba-Resistant Intranuclear Bacteria, 'Candidatus Berkiella cookevillensis' and 'Candidatus Berkiella aquae'.</title>
        <authorList>
            <person name="Mehari Y.T."/>
            <person name="Arivett B.A."/>
            <person name="Farone A.L."/>
            <person name="Gunderson J.H."/>
            <person name="Farone M.B."/>
        </authorList>
    </citation>
    <scope>NUCLEOTIDE SEQUENCE</scope>
    <source>
        <strain evidence="3">CC99</strain>
    </source>
</reference>
<sequence>MSLEEALKQENINRIQEQLLENIAPKARSKGEPFCWTDNYLRRKISDHFNSAVLDMSGNWDGLSEDAIIRDGINFVIHNDINTVLGRYFLSYAQNVSAYVREIQTSKIESMNITVQDLFIDPAHLHYSYKRAEIATLKIAKIEVIRWLAGLIQDSNTIGNKVLLNTQLETALNSNTKLSFAEKTQAFFDKIKLLSTDLRLFYRRSSHNNVSQNFENAWSQLQLIAHAGNQYDFSVGRALKVWGFSFMTGLKLIAFSPLRLAMFVHKMFDTWTGMPINSMYSAMNAYTSVSILKPAVDTFDLTRRAILPFAEGALLIFLVPVSLIPYVLMPMVGACAASVCMNAYSIYTGVQSISRYIAGGRLEPETQARGSIDVLLTNPSMTSIARIIAMLKYQHPELMAILSASEIDALIAQAQAAQHSGGVEPQADDVVEAVFHAGQLQAYLIEQQPIYGPGHAIALPGTINPENVVACSEVNRLR</sequence>
<dbReference type="STRING" id="437022.CC99x_01324"/>
<organism evidence="2">
    <name type="scientific">Candidatus Berkiella cookevillensis</name>
    <dbReference type="NCBI Taxonomy" id="437022"/>
    <lineage>
        <taxon>Bacteria</taxon>
        <taxon>Pseudomonadati</taxon>
        <taxon>Pseudomonadota</taxon>
        <taxon>Gammaproteobacteria</taxon>
        <taxon>Candidatus Berkiellales</taxon>
        <taxon>Candidatus Berkiellaceae</taxon>
        <taxon>Candidatus Berkiella</taxon>
    </lineage>
</organism>
<name>A0A0Q9YE99_9GAMM</name>
<protein>
    <submittedName>
        <fullName evidence="2">Uncharacterized protein</fullName>
    </submittedName>
</protein>
<evidence type="ECO:0000313" key="3">
    <source>
        <dbReference type="EMBL" id="MCS5707301.1"/>
    </source>
</evidence>
<keyword evidence="4" id="KW-1185">Reference proteome</keyword>
<evidence type="ECO:0000313" key="4">
    <source>
        <dbReference type="Proteomes" id="UP000051494"/>
    </source>
</evidence>
<feature type="transmembrane region" description="Helical" evidence="1">
    <location>
        <begin position="241"/>
        <end position="264"/>
    </location>
</feature>
<dbReference type="EMBL" id="LKHV01000005">
    <property type="protein sequence ID" value="KRG18843.1"/>
    <property type="molecule type" value="Genomic_DNA"/>
</dbReference>
<reference evidence="2" key="1">
    <citation type="submission" date="2015-09" db="EMBL/GenBank/DDBJ databases">
        <title>Draft Genome Sequences of Two Novel Amoeba-resistant Intranuclear Bacteria, Candidatus Berkiella cookevillensis and Candidatus Berkiella aquae.</title>
        <authorList>
            <person name="Mehari Y.T."/>
            <person name="Arivett B.A."/>
            <person name="Farone A.L."/>
            <person name="Gunderson J.H."/>
            <person name="Farone M.B."/>
        </authorList>
    </citation>
    <scope>NUCLEOTIDE SEQUENCE [LARGE SCALE GENOMIC DNA]</scope>
    <source>
        <strain evidence="2">CC99</strain>
    </source>
</reference>
<evidence type="ECO:0000313" key="2">
    <source>
        <dbReference type="EMBL" id="KRG18843.1"/>
    </source>
</evidence>
<keyword evidence="1" id="KW-0812">Transmembrane</keyword>
<dbReference type="AlphaFoldDB" id="A0A0Q9YE99"/>
<comment type="caution">
    <text evidence="2">The sequence shown here is derived from an EMBL/GenBank/DDBJ whole genome shotgun (WGS) entry which is preliminary data.</text>
</comment>
<dbReference type="Proteomes" id="UP000051494">
    <property type="component" value="Unassembled WGS sequence"/>
</dbReference>
<dbReference type="EMBL" id="LKHV02000001">
    <property type="protein sequence ID" value="MCS5707301.1"/>
    <property type="molecule type" value="Genomic_DNA"/>
</dbReference>
<accession>A0A0Q9YE99</accession>
<feature type="transmembrane region" description="Helical" evidence="1">
    <location>
        <begin position="313"/>
        <end position="332"/>
    </location>
</feature>
<reference evidence="3" key="3">
    <citation type="submission" date="2021-06" db="EMBL/GenBank/DDBJ databases">
        <title>Genomic Description and Analysis of Intracellular Bacteria, Candidatus Berkiella cookevillensis and Candidatus Berkiella aquae.</title>
        <authorList>
            <person name="Kidane D.T."/>
            <person name="Mehari Y.T."/>
            <person name="Rice F.C."/>
            <person name="Arivett B.A."/>
            <person name="Farone A.L."/>
            <person name="Berk S.G."/>
            <person name="Farone M.B."/>
        </authorList>
    </citation>
    <scope>NUCLEOTIDE SEQUENCE</scope>
    <source>
        <strain evidence="3">CC99</strain>
    </source>
</reference>